<dbReference type="SMART" id="SM00225">
    <property type="entry name" value="BTB"/>
    <property type="match status" value="1"/>
</dbReference>
<feature type="domain" description="BTB" evidence="2">
    <location>
        <begin position="72"/>
        <end position="134"/>
    </location>
</feature>
<dbReference type="PROSITE" id="PS50097">
    <property type="entry name" value="BTB"/>
    <property type="match status" value="1"/>
</dbReference>
<evidence type="ECO:0000313" key="4">
    <source>
        <dbReference type="Proteomes" id="UP001219518"/>
    </source>
</evidence>
<dbReference type="InterPro" id="IPR049765">
    <property type="entry name" value="ANFY1_BTB_POZ"/>
</dbReference>
<reference evidence="3" key="1">
    <citation type="submission" date="2021-07" db="EMBL/GenBank/DDBJ databases">
        <authorList>
            <person name="Catto M.A."/>
            <person name="Jacobson A."/>
            <person name="Kennedy G."/>
            <person name="Labadie P."/>
            <person name="Hunt B.G."/>
            <person name="Srinivasan R."/>
        </authorList>
    </citation>
    <scope>NUCLEOTIDE SEQUENCE</scope>
    <source>
        <strain evidence="3">PL_HMW_Pooled</strain>
        <tissue evidence="3">Head</tissue>
    </source>
</reference>
<dbReference type="InterPro" id="IPR000210">
    <property type="entry name" value="BTB/POZ_dom"/>
</dbReference>
<reference evidence="3" key="2">
    <citation type="journal article" date="2023" name="BMC Genomics">
        <title>Pest status, molecular evolution, and epigenetic factors derived from the genome assembly of Frankliniella fusca, a thysanopteran phytovirus vector.</title>
        <authorList>
            <person name="Catto M.A."/>
            <person name="Labadie P.E."/>
            <person name="Jacobson A.L."/>
            <person name="Kennedy G.G."/>
            <person name="Srinivasan R."/>
            <person name="Hunt B.G."/>
        </authorList>
    </citation>
    <scope>NUCLEOTIDE SEQUENCE</scope>
    <source>
        <strain evidence="3">PL_HMW_Pooled</strain>
    </source>
</reference>
<evidence type="ECO:0000256" key="1">
    <source>
        <dbReference type="SAM" id="Coils"/>
    </source>
</evidence>
<dbReference type="Pfam" id="PF00651">
    <property type="entry name" value="BTB"/>
    <property type="match status" value="1"/>
</dbReference>
<dbReference type="EMBL" id="JAHWGI010000939">
    <property type="protein sequence ID" value="KAK3918452.1"/>
    <property type="molecule type" value="Genomic_DNA"/>
</dbReference>
<dbReference type="InterPro" id="IPR049763">
    <property type="entry name" value="ANKFY1_BACK"/>
</dbReference>
<sequence length="248" mass="28131">MDHTRTVTGEAAKLQQHLRLLKEEYVKLQRRYSELEQKYAVASATAGEADQNSFVSRLLLTVAGLYNQTVYSDITVKLKSREIPAHSFVLAARSQDWGSQSLSECKSLDWTNLESNVAETLLRWVYTDQVDLSGGDGHLLDLMRAASTFSLEDLVNKCENALMASVNVKNCVRFYTTADEIGAETLKEHCSTLISSHWDDFSSEDFSHMSAPLLYRMFKSKTNYPLHSAIRLRREDVVFLFLVENTSE</sequence>
<name>A0AAE1HBQ5_9NEOP</name>
<comment type="caution">
    <text evidence="3">The sequence shown here is derived from an EMBL/GenBank/DDBJ whole genome shotgun (WGS) entry which is preliminary data.</text>
</comment>
<dbReference type="PANTHER" id="PTHR24413">
    <property type="entry name" value="SPECKLE-TYPE POZ PROTEIN"/>
    <property type="match status" value="1"/>
</dbReference>
<dbReference type="CDD" id="cd18501">
    <property type="entry name" value="BACK_ANKFY1_Rank5"/>
    <property type="match status" value="1"/>
</dbReference>
<feature type="non-terminal residue" evidence="3">
    <location>
        <position position="248"/>
    </location>
</feature>
<evidence type="ECO:0000313" key="3">
    <source>
        <dbReference type="EMBL" id="KAK3918452.1"/>
    </source>
</evidence>
<evidence type="ECO:0000259" key="2">
    <source>
        <dbReference type="PROSITE" id="PS50097"/>
    </source>
</evidence>
<dbReference type="Proteomes" id="UP001219518">
    <property type="component" value="Unassembled WGS sequence"/>
</dbReference>
<feature type="coiled-coil region" evidence="1">
    <location>
        <begin position="11"/>
        <end position="45"/>
    </location>
</feature>
<organism evidence="3 4">
    <name type="scientific">Frankliniella fusca</name>
    <dbReference type="NCBI Taxonomy" id="407009"/>
    <lineage>
        <taxon>Eukaryota</taxon>
        <taxon>Metazoa</taxon>
        <taxon>Ecdysozoa</taxon>
        <taxon>Arthropoda</taxon>
        <taxon>Hexapoda</taxon>
        <taxon>Insecta</taxon>
        <taxon>Pterygota</taxon>
        <taxon>Neoptera</taxon>
        <taxon>Paraneoptera</taxon>
        <taxon>Thysanoptera</taxon>
        <taxon>Terebrantia</taxon>
        <taxon>Thripoidea</taxon>
        <taxon>Thripidae</taxon>
        <taxon>Frankliniella</taxon>
    </lineage>
</organism>
<dbReference type="InterPro" id="IPR011333">
    <property type="entry name" value="SKP1/BTB/POZ_sf"/>
</dbReference>
<keyword evidence="4" id="KW-1185">Reference proteome</keyword>
<gene>
    <name evidence="3" type="ORF">KUF71_007713</name>
</gene>
<dbReference type="Gene3D" id="3.30.710.10">
    <property type="entry name" value="Potassium Channel Kv1.1, Chain A"/>
    <property type="match status" value="1"/>
</dbReference>
<dbReference type="SUPFAM" id="SSF54695">
    <property type="entry name" value="POZ domain"/>
    <property type="match status" value="1"/>
</dbReference>
<accession>A0AAE1HBQ5</accession>
<dbReference type="AlphaFoldDB" id="A0AAE1HBQ5"/>
<keyword evidence="1" id="KW-0175">Coiled coil</keyword>
<protein>
    <submittedName>
        <fullName evidence="3">Rabankyrin-5</fullName>
    </submittedName>
</protein>
<dbReference type="CDD" id="cd18303">
    <property type="entry name" value="BTB_POZ_Rank-5"/>
    <property type="match status" value="1"/>
</dbReference>
<proteinExistence type="predicted"/>